<dbReference type="AlphaFoldDB" id="A0A8E2DSN9"/>
<dbReference type="InterPro" id="IPR032675">
    <property type="entry name" value="LRR_dom_sf"/>
</dbReference>
<dbReference type="SUPFAM" id="SSF52047">
    <property type="entry name" value="RNI-like"/>
    <property type="match status" value="1"/>
</dbReference>
<dbReference type="PANTHER" id="PTHR38926:SF5">
    <property type="entry name" value="F-BOX AND LEUCINE-RICH REPEAT PROTEIN 6"/>
    <property type="match status" value="1"/>
</dbReference>
<dbReference type="EMBL" id="KV722338">
    <property type="protein sequence ID" value="OCH95085.1"/>
    <property type="molecule type" value="Genomic_DNA"/>
</dbReference>
<proteinExistence type="predicted"/>
<keyword evidence="3" id="KW-1185">Reference proteome</keyword>
<dbReference type="SUPFAM" id="SSF81383">
    <property type="entry name" value="F-box domain"/>
    <property type="match status" value="1"/>
</dbReference>
<evidence type="ECO:0000313" key="2">
    <source>
        <dbReference type="EMBL" id="OCH95085.1"/>
    </source>
</evidence>
<dbReference type="Pfam" id="PF12937">
    <property type="entry name" value="F-box-like"/>
    <property type="match status" value="1"/>
</dbReference>
<dbReference type="Gene3D" id="3.80.10.10">
    <property type="entry name" value="Ribonuclease Inhibitor"/>
    <property type="match status" value="1"/>
</dbReference>
<reference evidence="2 3" key="1">
    <citation type="submission" date="2016-07" db="EMBL/GenBank/DDBJ databases">
        <title>Draft genome of the white-rot fungus Obba rivulosa 3A-2.</title>
        <authorList>
            <consortium name="DOE Joint Genome Institute"/>
            <person name="Miettinen O."/>
            <person name="Riley R."/>
            <person name="Acob R."/>
            <person name="Barry K."/>
            <person name="Cullen D."/>
            <person name="De Vries R."/>
            <person name="Hainaut M."/>
            <person name="Hatakka A."/>
            <person name="Henrissat B."/>
            <person name="Hilden K."/>
            <person name="Kuo R."/>
            <person name="Labutti K."/>
            <person name="Lipzen A."/>
            <person name="Makela M.R."/>
            <person name="Sandor L."/>
            <person name="Spatafora J.W."/>
            <person name="Grigoriev I.V."/>
            <person name="Hibbett D.S."/>
        </authorList>
    </citation>
    <scope>NUCLEOTIDE SEQUENCE [LARGE SCALE GENOMIC DNA]</scope>
    <source>
        <strain evidence="2 3">3A-2</strain>
    </source>
</reference>
<dbReference type="InterPro" id="IPR036047">
    <property type="entry name" value="F-box-like_dom_sf"/>
</dbReference>
<dbReference type="Gene3D" id="1.20.1280.50">
    <property type="match status" value="1"/>
</dbReference>
<dbReference type="Proteomes" id="UP000250043">
    <property type="component" value="Unassembled WGS sequence"/>
</dbReference>
<accession>A0A8E2DSN9</accession>
<dbReference type="InterPro" id="IPR001810">
    <property type="entry name" value="F-box_dom"/>
</dbReference>
<name>A0A8E2DSN9_9APHY</name>
<dbReference type="PANTHER" id="PTHR38926">
    <property type="entry name" value="F-BOX DOMAIN CONTAINING PROTEIN, EXPRESSED"/>
    <property type="match status" value="1"/>
</dbReference>
<gene>
    <name evidence="2" type="ORF">OBBRIDRAFT_641652</name>
</gene>
<feature type="domain" description="F-box" evidence="1">
    <location>
        <begin position="23"/>
        <end position="83"/>
    </location>
</feature>
<dbReference type="OrthoDB" id="2752736at2759"/>
<evidence type="ECO:0000259" key="1">
    <source>
        <dbReference type="Pfam" id="PF12937"/>
    </source>
</evidence>
<organism evidence="2 3">
    <name type="scientific">Obba rivulosa</name>
    <dbReference type="NCBI Taxonomy" id="1052685"/>
    <lineage>
        <taxon>Eukaryota</taxon>
        <taxon>Fungi</taxon>
        <taxon>Dikarya</taxon>
        <taxon>Basidiomycota</taxon>
        <taxon>Agaricomycotina</taxon>
        <taxon>Agaricomycetes</taxon>
        <taxon>Polyporales</taxon>
        <taxon>Gelatoporiaceae</taxon>
        <taxon>Obba</taxon>
    </lineage>
</organism>
<protein>
    <recommendedName>
        <fullName evidence="1">F-box domain-containing protein</fullName>
    </recommendedName>
</protein>
<sequence>MLDIALIRTLAAIRGESNSYSPISRLPPEILSKIFYHVPRAVEATPQIWPTSVMNSVDIVPTTLVCRRWYNVAINSTFLWNSIADDLSPRLRLQRSRGTPLNLLLFGKDHKVLREILTSGQPIRELHLDCRRLVDSTFEVASAPELEALTLSYWEYHNRRTIFQEHTPRLQQLTLTRSLIPINSFPSLRRLCLCNTISPLLSLEDLLSCISASPNLEDLIFSAIKIRVGTAEDASSKTHLARLRTLTIKSFPLPQLDVFLSRLSFNPTVATSVMTETERLVIPSTHLAFNFEQLSLWYWSNEARAVMSGPLTAIYTESDDVSDMWHFDLLHKFPLHHIRTLWVESCSSFGWQSIFPLLPAMTALSTLVIYVEHSICILELFMQISDHVRPLCPSLSTLHLLVNEDGINNGASIHQFVAFRAQVGYPLEEVVVETTYMLDEEGIRDSLAPYVRHIDIRSVEELSMMSLPPICTTELHRRWPSWTKDWRSL</sequence>
<evidence type="ECO:0000313" key="3">
    <source>
        <dbReference type="Proteomes" id="UP000250043"/>
    </source>
</evidence>